<sequence length="227" mass="26660">MMEDFEKDIKEHFQQRQIKPSGNAWEKMEQMLNADKPVQQETKTIYYMLSAAASVLLFIGLWIVFQKENQVQFPETKPTEQFVVNKPKDATPIKNEEEKKSVLIRDKELIVANKFPTKVHLTKSVSTEIVQNNRDQPKENEVGEVVQNHHIIQKSDQKIEEKVLAHQSKVEIKVNRERLLRSAEIERQIDNITTEEKSIRKDIVLWKLIKEKHNNFIGNFTNTVEIE</sequence>
<dbReference type="Proteomes" id="UP000268372">
    <property type="component" value="Unassembled WGS sequence"/>
</dbReference>
<keyword evidence="1" id="KW-0472">Membrane</keyword>
<dbReference type="RefSeq" id="WP_124899555.1">
    <property type="nucleotide sequence ID" value="NZ_RQTJ01000017.1"/>
</dbReference>
<reference evidence="2 3" key="1">
    <citation type="submission" date="2018-11" db="EMBL/GenBank/DDBJ databases">
        <title>Flavobacterium sp. nov., YIM 102796 draft genome.</title>
        <authorList>
            <person name="Li G."/>
            <person name="Jiang Y."/>
        </authorList>
    </citation>
    <scope>NUCLEOTIDE SEQUENCE [LARGE SCALE GENOMIC DNA]</scope>
    <source>
        <strain evidence="2 3">YIM 102796</strain>
    </source>
</reference>
<evidence type="ECO:0000256" key="1">
    <source>
        <dbReference type="SAM" id="Phobius"/>
    </source>
</evidence>
<feature type="transmembrane region" description="Helical" evidence="1">
    <location>
        <begin position="45"/>
        <end position="65"/>
    </location>
</feature>
<gene>
    <name evidence="2" type="ORF">EG242_08955</name>
</gene>
<comment type="caution">
    <text evidence="2">The sequence shown here is derived from an EMBL/GenBank/DDBJ whole genome shotgun (WGS) entry which is preliminary data.</text>
</comment>
<evidence type="ECO:0000313" key="2">
    <source>
        <dbReference type="EMBL" id="RRA94530.1"/>
    </source>
</evidence>
<keyword evidence="1" id="KW-0812">Transmembrane</keyword>
<proteinExistence type="predicted"/>
<keyword evidence="1" id="KW-1133">Transmembrane helix</keyword>
<dbReference type="EMBL" id="RQTJ01000017">
    <property type="protein sequence ID" value="RRA94530.1"/>
    <property type="molecule type" value="Genomic_DNA"/>
</dbReference>
<protein>
    <submittedName>
        <fullName evidence="2">Uncharacterized protein</fullName>
    </submittedName>
</protein>
<keyword evidence="3" id="KW-1185">Reference proteome</keyword>
<name>A0A3P1B0L1_9FLAO</name>
<dbReference type="AlphaFoldDB" id="A0A3P1B0L1"/>
<dbReference type="OrthoDB" id="1247025at2"/>
<evidence type="ECO:0000313" key="3">
    <source>
        <dbReference type="Proteomes" id="UP000268372"/>
    </source>
</evidence>
<organism evidence="2 3">
    <name type="scientific">Paenimyroides viscosum</name>
    <dbReference type="NCBI Taxonomy" id="2488729"/>
    <lineage>
        <taxon>Bacteria</taxon>
        <taxon>Pseudomonadati</taxon>
        <taxon>Bacteroidota</taxon>
        <taxon>Flavobacteriia</taxon>
        <taxon>Flavobacteriales</taxon>
        <taxon>Flavobacteriaceae</taxon>
        <taxon>Paenimyroides</taxon>
    </lineage>
</organism>
<accession>A0A3P1B0L1</accession>